<dbReference type="GO" id="GO:0005829">
    <property type="term" value="C:cytosol"/>
    <property type="evidence" value="ECO:0007669"/>
    <property type="project" value="TreeGrafter"/>
</dbReference>
<dbReference type="InterPro" id="IPR005025">
    <property type="entry name" value="FMN_Rdtase-like_dom"/>
</dbReference>
<keyword evidence="4" id="KW-1185">Reference proteome</keyword>
<proteinExistence type="predicted"/>
<keyword evidence="1" id="KW-0288">FMN</keyword>
<reference evidence="3" key="1">
    <citation type="submission" date="2021-03" db="EMBL/GenBank/DDBJ databases">
        <title>Description of Psychrosphaera ytuae sp. nov. isolated from deep sea sediment of South China Sea.</title>
        <authorList>
            <person name="Zhang J."/>
            <person name="Xu X.-D."/>
        </authorList>
    </citation>
    <scope>NUCLEOTIDE SEQUENCE</scope>
    <source>
        <strain evidence="3">MTZ26</strain>
    </source>
</reference>
<name>A0A975DAP6_9GAMM</name>
<evidence type="ECO:0000259" key="2">
    <source>
        <dbReference type="Pfam" id="PF03358"/>
    </source>
</evidence>
<evidence type="ECO:0000256" key="1">
    <source>
        <dbReference type="ARBA" id="ARBA00022643"/>
    </source>
</evidence>
<dbReference type="EMBL" id="CP072110">
    <property type="protein sequence ID" value="QTH63667.1"/>
    <property type="molecule type" value="Genomic_DNA"/>
</dbReference>
<dbReference type="InterPro" id="IPR029039">
    <property type="entry name" value="Flavoprotein-like_sf"/>
</dbReference>
<dbReference type="GO" id="GO:0016491">
    <property type="term" value="F:oxidoreductase activity"/>
    <property type="evidence" value="ECO:0007669"/>
    <property type="project" value="InterPro"/>
</dbReference>
<dbReference type="GO" id="GO:0010181">
    <property type="term" value="F:FMN binding"/>
    <property type="evidence" value="ECO:0007669"/>
    <property type="project" value="TreeGrafter"/>
</dbReference>
<gene>
    <name evidence="3" type="ORF">J1N51_13235</name>
</gene>
<dbReference type="InterPro" id="IPR050712">
    <property type="entry name" value="NAD(P)H-dep_reductase"/>
</dbReference>
<feature type="domain" description="NADPH-dependent FMN reductase-like" evidence="2">
    <location>
        <begin position="1"/>
        <end position="125"/>
    </location>
</feature>
<dbReference type="PANTHER" id="PTHR30543">
    <property type="entry name" value="CHROMATE REDUCTASE"/>
    <property type="match status" value="1"/>
</dbReference>
<protein>
    <submittedName>
        <fullName evidence="3">NAD(P)H-dependent oxidoreductase</fullName>
    </submittedName>
</protein>
<dbReference type="AlphaFoldDB" id="A0A975DAP6"/>
<dbReference type="PANTHER" id="PTHR30543:SF31">
    <property type="entry name" value="NADPH-DEPENDENT AZOREDUCTASE AZR"/>
    <property type="match status" value="1"/>
</dbReference>
<dbReference type="Pfam" id="PF03358">
    <property type="entry name" value="FMN_red"/>
    <property type="match status" value="1"/>
</dbReference>
<dbReference type="RefSeq" id="WP_208831722.1">
    <property type="nucleotide sequence ID" value="NZ_CP072110.1"/>
</dbReference>
<sequence>MKITIISGSTRNQSGSAKTSAYLKAQLNAIDDSQEVSIFDLAELNLPMWEEDTDLTQVAEQQAELEASDAFVFVVPEWHGMVPPAVKNLFFLFTGAFRHKPAYIVTVSAGSGGRYPIQEMRSTVYKNTYLNFIPVNTIIDRLNATIDDQGQYIAEKQFVANRVDEGLRLLLEYGKAFVQIRQSDIVQEKRFPNGV</sequence>
<dbReference type="Proteomes" id="UP000682739">
    <property type="component" value="Chromosome"/>
</dbReference>
<dbReference type="SUPFAM" id="SSF52218">
    <property type="entry name" value="Flavoproteins"/>
    <property type="match status" value="1"/>
</dbReference>
<dbReference type="Gene3D" id="3.40.50.360">
    <property type="match status" value="1"/>
</dbReference>
<accession>A0A975DAP6</accession>
<evidence type="ECO:0000313" key="4">
    <source>
        <dbReference type="Proteomes" id="UP000682739"/>
    </source>
</evidence>
<evidence type="ECO:0000313" key="3">
    <source>
        <dbReference type="EMBL" id="QTH63667.1"/>
    </source>
</evidence>
<organism evidence="3 4">
    <name type="scientific">Psychrosphaera ytuae</name>
    <dbReference type="NCBI Taxonomy" id="2820710"/>
    <lineage>
        <taxon>Bacteria</taxon>
        <taxon>Pseudomonadati</taxon>
        <taxon>Pseudomonadota</taxon>
        <taxon>Gammaproteobacteria</taxon>
        <taxon>Alteromonadales</taxon>
        <taxon>Pseudoalteromonadaceae</taxon>
        <taxon>Psychrosphaera</taxon>
    </lineage>
</organism>
<dbReference type="KEGG" id="psym:J1N51_13235"/>
<keyword evidence="1" id="KW-0285">Flavoprotein</keyword>